<organism evidence="7 8">
    <name type="scientific">Leucobacter soli</name>
    <dbReference type="NCBI Taxonomy" id="2812850"/>
    <lineage>
        <taxon>Bacteria</taxon>
        <taxon>Bacillati</taxon>
        <taxon>Actinomycetota</taxon>
        <taxon>Actinomycetes</taxon>
        <taxon>Micrococcales</taxon>
        <taxon>Microbacteriaceae</taxon>
        <taxon>Leucobacter</taxon>
    </lineage>
</organism>
<evidence type="ECO:0000256" key="2">
    <source>
        <dbReference type="ARBA" id="ARBA00022723"/>
    </source>
</evidence>
<gene>
    <name evidence="7" type="primary">nudC</name>
    <name evidence="7" type="ORF">LEUCIP111803_00451</name>
</gene>
<keyword evidence="4" id="KW-0460">Magnesium</keyword>
<keyword evidence="3 7" id="KW-0378">Hydrolase</keyword>
<dbReference type="InterPro" id="IPR020084">
    <property type="entry name" value="NUDIX_hydrolase_CS"/>
</dbReference>
<dbReference type="GO" id="GO:0019677">
    <property type="term" value="P:NAD+ catabolic process"/>
    <property type="evidence" value="ECO:0007669"/>
    <property type="project" value="TreeGrafter"/>
</dbReference>
<feature type="domain" description="Nudix hydrolase" evidence="6">
    <location>
        <begin position="189"/>
        <end position="315"/>
    </location>
</feature>
<dbReference type="InterPro" id="IPR000086">
    <property type="entry name" value="NUDIX_hydrolase_dom"/>
</dbReference>
<accession>A0A916NG15</accession>
<feature type="region of interest" description="Disordered" evidence="5">
    <location>
        <begin position="1"/>
        <end position="21"/>
    </location>
</feature>
<evidence type="ECO:0000256" key="4">
    <source>
        <dbReference type="ARBA" id="ARBA00022842"/>
    </source>
</evidence>
<evidence type="ECO:0000256" key="3">
    <source>
        <dbReference type="ARBA" id="ARBA00022801"/>
    </source>
</evidence>
<dbReference type="NCBIfam" id="NF001299">
    <property type="entry name" value="PRK00241.1"/>
    <property type="match status" value="1"/>
</dbReference>
<keyword evidence="2" id="KW-0479">Metal-binding</keyword>
<evidence type="ECO:0000256" key="1">
    <source>
        <dbReference type="ARBA" id="ARBA00001946"/>
    </source>
</evidence>
<sequence length="353" mass="37679">MGRSIHPPMTGGYLDRDGPTRLSPSALDAAWSDPAARLLRVRDGRMPLRAWSDREARLDLVPVFGARGTEHVYLGRAAGAPVFAIAIESDAANGGAADGDAADGDDGSEATENAEAPGRDRLPEPPGGWRPPLEFGGLLEPLEAELVAAACAILAWHGTAGFSARDGAPTSPTSGGWSRTDPHGGEHFPRMDPVVIVRVEHEERLLLGSNALWESGRFSLLAGFIDAGESAEEAVAREIFEESGLRVEAARYIASQPWPFPRSFMLGFSARLAEGVDPEKLVPDTTELSELRWFTRDELRDPPPGIRLPAPVSIARWLIDRWVAEDDASGEAAGTLDTGQAAAPGAAERARDD</sequence>
<dbReference type="EMBL" id="CAJVAP010000004">
    <property type="protein sequence ID" value="CAG7601338.1"/>
    <property type="molecule type" value="Genomic_DNA"/>
</dbReference>
<protein>
    <submittedName>
        <fullName evidence="7">NADH pyrophosphatase</fullName>
        <ecNumber evidence="7">3.6.1.22</ecNumber>
    </submittedName>
</protein>
<dbReference type="Proteomes" id="UP000693892">
    <property type="component" value="Unassembled WGS sequence"/>
</dbReference>
<feature type="region of interest" description="Disordered" evidence="5">
    <location>
        <begin position="94"/>
        <end position="134"/>
    </location>
</feature>
<dbReference type="CDD" id="cd03429">
    <property type="entry name" value="NUDIX_NADH_pyrophosphatase_Nudt13"/>
    <property type="match status" value="1"/>
</dbReference>
<dbReference type="GO" id="GO:0005829">
    <property type="term" value="C:cytosol"/>
    <property type="evidence" value="ECO:0007669"/>
    <property type="project" value="TreeGrafter"/>
</dbReference>
<dbReference type="InterPro" id="IPR050241">
    <property type="entry name" value="NAD-cap_RNA_hydrolase_NudC"/>
</dbReference>
<evidence type="ECO:0000313" key="8">
    <source>
        <dbReference type="Proteomes" id="UP000693892"/>
    </source>
</evidence>
<dbReference type="InterPro" id="IPR049734">
    <property type="entry name" value="NudC-like_C"/>
</dbReference>
<dbReference type="Pfam" id="PF09296">
    <property type="entry name" value="NUDIX-like"/>
    <property type="match status" value="1"/>
</dbReference>
<evidence type="ECO:0000256" key="5">
    <source>
        <dbReference type="SAM" id="MobiDB-lite"/>
    </source>
</evidence>
<dbReference type="GO" id="GO:0006742">
    <property type="term" value="P:NADP+ catabolic process"/>
    <property type="evidence" value="ECO:0007669"/>
    <property type="project" value="TreeGrafter"/>
</dbReference>
<dbReference type="PANTHER" id="PTHR42904:SF6">
    <property type="entry name" value="NAD-CAPPED RNA HYDROLASE NUDT12"/>
    <property type="match status" value="1"/>
</dbReference>
<keyword evidence="8" id="KW-1185">Reference proteome</keyword>
<dbReference type="RefSeq" id="WP_218114101.1">
    <property type="nucleotide sequence ID" value="NZ_CAJVAP010000004.1"/>
</dbReference>
<feature type="region of interest" description="Disordered" evidence="5">
    <location>
        <begin position="329"/>
        <end position="353"/>
    </location>
</feature>
<dbReference type="EC" id="3.6.1.22" evidence="7"/>
<dbReference type="PROSITE" id="PS00893">
    <property type="entry name" value="NUDIX_BOX"/>
    <property type="match status" value="1"/>
</dbReference>
<comment type="cofactor">
    <cofactor evidence="1">
        <name>Mg(2+)</name>
        <dbReference type="ChEBI" id="CHEBI:18420"/>
    </cofactor>
</comment>
<reference evidence="7" key="1">
    <citation type="submission" date="2021-06" db="EMBL/GenBank/DDBJ databases">
        <authorList>
            <person name="Criscuolo A."/>
        </authorList>
    </citation>
    <scope>NUCLEOTIDE SEQUENCE</scope>
    <source>
        <strain evidence="7">CIP111803</strain>
    </source>
</reference>
<dbReference type="GO" id="GO:0046872">
    <property type="term" value="F:metal ion binding"/>
    <property type="evidence" value="ECO:0007669"/>
    <property type="project" value="UniProtKB-KW"/>
</dbReference>
<dbReference type="PANTHER" id="PTHR42904">
    <property type="entry name" value="NUDIX HYDROLASE, NUDC SUBFAMILY"/>
    <property type="match status" value="1"/>
</dbReference>
<dbReference type="PROSITE" id="PS51462">
    <property type="entry name" value="NUDIX"/>
    <property type="match status" value="1"/>
</dbReference>
<dbReference type="GO" id="GO:0035529">
    <property type="term" value="F:NADH pyrophosphatase activity"/>
    <property type="evidence" value="ECO:0007669"/>
    <property type="project" value="TreeGrafter"/>
</dbReference>
<proteinExistence type="predicted"/>
<dbReference type="InterPro" id="IPR015375">
    <property type="entry name" value="NADH_PPase-like_N"/>
</dbReference>
<dbReference type="Pfam" id="PF00293">
    <property type="entry name" value="NUDIX"/>
    <property type="match status" value="1"/>
</dbReference>
<feature type="compositionally biased region" description="Acidic residues" evidence="5">
    <location>
        <begin position="100"/>
        <end position="109"/>
    </location>
</feature>
<evidence type="ECO:0000313" key="7">
    <source>
        <dbReference type="EMBL" id="CAG7601338.1"/>
    </source>
</evidence>
<feature type="region of interest" description="Disordered" evidence="5">
    <location>
        <begin position="164"/>
        <end position="188"/>
    </location>
</feature>
<evidence type="ECO:0000259" key="6">
    <source>
        <dbReference type="PROSITE" id="PS51462"/>
    </source>
</evidence>
<dbReference type="AlphaFoldDB" id="A0A916NG15"/>
<name>A0A916NG15_9MICO</name>
<comment type="caution">
    <text evidence="7">The sequence shown here is derived from an EMBL/GenBank/DDBJ whole genome shotgun (WGS) entry which is preliminary data.</text>
</comment>